<sequence>MVNKFTYRDVEWIDIESPTYEEIKAITTARGLNRLLAQELLAPTLKPKVDLYRDYIYLVLHFPAIRHSHSADSANQEIDFVIGKNFIITTHYDTVDPLHEFSKIFEVNAILDRSDMGEHACFIFYHMIKHIYKGMVDELDGIKGRLSAIETNIFSGRETAMVGDISKISKDILDIKGTLRPHGQVLDSLEIATIKLFGSDFTYPMRALKNESYRVKNEILHCSDLVRELRETNNTLVSTKQNETMKQLAVIASIALPVAILTGLLQIDTVSRPIVGVPGDFWIILFFMGLLAALLYSYSKAKKWL</sequence>
<feature type="transmembrane region" description="Helical" evidence="8">
    <location>
        <begin position="248"/>
        <end position="267"/>
    </location>
</feature>
<comment type="caution">
    <text evidence="9">The sequence shown here is derived from an EMBL/GenBank/DDBJ whole genome shotgun (WGS) entry which is preliminary data.</text>
</comment>
<reference evidence="9 10" key="1">
    <citation type="journal article" date="2016" name="Nat. Commun.">
        <title>Thousands of microbial genomes shed light on interconnected biogeochemical processes in an aquifer system.</title>
        <authorList>
            <person name="Anantharaman K."/>
            <person name="Brown C.T."/>
            <person name="Hug L.A."/>
            <person name="Sharon I."/>
            <person name="Castelle C.J."/>
            <person name="Probst A.J."/>
            <person name="Thomas B.C."/>
            <person name="Singh A."/>
            <person name="Wilkins M.J."/>
            <person name="Karaoz U."/>
            <person name="Brodie E.L."/>
            <person name="Williams K.H."/>
            <person name="Hubbard S.S."/>
            <person name="Banfield J.F."/>
        </authorList>
    </citation>
    <scope>NUCLEOTIDE SEQUENCE [LARGE SCALE GENOMIC DNA]</scope>
</reference>
<dbReference type="GO" id="GO:0005886">
    <property type="term" value="C:plasma membrane"/>
    <property type="evidence" value="ECO:0007669"/>
    <property type="project" value="UniProtKB-SubCell"/>
</dbReference>
<dbReference type="SUPFAM" id="SSF143865">
    <property type="entry name" value="CorA soluble domain-like"/>
    <property type="match status" value="1"/>
</dbReference>
<dbReference type="EMBL" id="MHRQ01000019">
    <property type="protein sequence ID" value="OHA26621.1"/>
    <property type="molecule type" value="Genomic_DNA"/>
</dbReference>
<gene>
    <name evidence="9" type="ORF">A3C06_01820</name>
</gene>
<dbReference type="PANTHER" id="PTHR46494:SF1">
    <property type="entry name" value="CORA FAMILY METAL ION TRANSPORTER (EUROFUNG)"/>
    <property type="match status" value="1"/>
</dbReference>
<evidence type="ECO:0000256" key="7">
    <source>
        <dbReference type="ARBA" id="ARBA00023136"/>
    </source>
</evidence>
<evidence type="ECO:0000313" key="9">
    <source>
        <dbReference type="EMBL" id="OHA26621.1"/>
    </source>
</evidence>
<dbReference type="InterPro" id="IPR045863">
    <property type="entry name" value="CorA_TM1_TM2"/>
</dbReference>
<keyword evidence="5 8" id="KW-0812">Transmembrane</keyword>
<comment type="subcellular location">
    <subcellularLocation>
        <location evidence="1">Cell membrane</location>
        <topology evidence="1">Multi-pass membrane protein</topology>
    </subcellularLocation>
</comment>
<dbReference type="InterPro" id="IPR002523">
    <property type="entry name" value="MgTranspt_CorA/ZnTranspt_ZntB"/>
</dbReference>
<evidence type="ECO:0000256" key="4">
    <source>
        <dbReference type="ARBA" id="ARBA00022475"/>
    </source>
</evidence>
<feature type="transmembrane region" description="Helical" evidence="8">
    <location>
        <begin position="279"/>
        <end position="298"/>
    </location>
</feature>
<keyword evidence="3" id="KW-0813">Transport</keyword>
<evidence type="ECO:0000256" key="3">
    <source>
        <dbReference type="ARBA" id="ARBA00022448"/>
    </source>
</evidence>
<evidence type="ECO:0000256" key="1">
    <source>
        <dbReference type="ARBA" id="ARBA00004651"/>
    </source>
</evidence>
<dbReference type="SUPFAM" id="SSF144083">
    <property type="entry name" value="Magnesium transport protein CorA, transmembrane region"/>
    <property type="match status" value="1"/>
</dbReference>
<dbReference type="GO" id="GO:0015087">
    <property type="term" value="F:cobalt ion transmembrane transporter activity"/>
    <property type="evidence" value="ECO:0007669"/>
    <property type="project" value="TreeGrafter"/>
</dbReference>
<proteinExistence type="inferred from homology"/>
<evidence type="ECO:0000256" key="6">
    <source>
        <dbReference type="ARBA" id="ARBA00022989"/>
    </source>
</evidence>
<dbReference type="GO" id="GO:0015095">
    <property type="term" value="F:magnesium ion transmembrane transporter activity"/>
    <property type="evidence" value="ECO:0007669"/>
    <property type="project" value="TreeGrafter"/>
</dbReference>
<dbReference type="PANTHER" id="PTHR46494">
    <property type="entry name" value="CORA FAMILY METAL ION TRANSPORTER (EUROFUNG)"/>
    <property type="match status" value="1"/>
</dbReference>
<comment type="similarity">
    <text evidence="2">Belongs to the CorA metal ion transporter (MIT) (TC 1.A.35) family.</text>
</comment>
<evidence type="ECO:0000256" key="2">
    <source>
        <dbReference type="ARBA" id="ARBA00009765"/>
    </source>
</evidence>
<evidence type="ECO:0000313" key="10">
    <source>
        <dbReference type="Proteomes" id="UP000177565"/>
    </source>
</evidence>
<dbReference type="GO" id="GO:0050897">
    <property type="term" value="F:cobalt ion binding"/>
    <property type="evidence" value="ECO:0007669"/>
    <property type="project" value="TreeGrafter"/>
</dbReference>
<evidence type="ECO:0000256" key="5">
    <source>
        <dbReference type="ARBA" id="ARBA00022692"/>
    </source>
</evidence>
<keyword evidence="6 8" id="KW-1133">Transmembrane helix</keyword>
<dbReference type="Gene3D" id="3.30.460.20">
    <property type="entry name" value="CorA soluble domain-like"/>
    <property type="match status" value="1"/>
</dbReference>
<evidence type="ECO:0008006" key="11">
    <source>
        <dbReference type="Google" id="ProtNLM"/>
    </source>
</evidence>
<dbReference type="GO" id="GO:0000287">
    <property type="term" value="F:magnesium ion binding"/>
    <property type="evidence" value="ECO:0007669"/>
    <property type="project" value="TreeGrafter"/>
</dbReference>
<accession>A0A1G2MUJ7</accession>
<dbReference type="InterPro" id="IPR045861">
    <property type="entry name" value="CorA_cytoplasmic_dom"/>
</dbReference>
<protein>
    <recommendedName>
        <fullName evidence="11">Magnesium transporter CorA</fullName>
    </recommendedName>
</protein>
<dbReference type="AlphaFoldDB" id="A0A1G2MUJ7"/>
<name>A0A1G2MUJ7_9BACT</name>
<organism evidence="9 10">
    <name type="scientific">Candidatus Taylorbacteria bacterium RIFCSPHIGHO2_02_FULL_46_13</name>
    <dbReference type="NCBI Taxonomy" id="1802312"/>
    <lineage>
        <taxon>Bacteria</taxon>
        <taxon>Candidatus Tayloriibacteriota</taxon>
    </lineage>
</organism>
<dbReference type="Gene3D" id="1.20.58.340">
    <property type="entry name" value="Magnesium transport protein CorA, transmembrane region"/>
    <property type="match status" value="2"/>
</dbReference>
<dbReference type="Proteomes" id="UP000177565">
    <property type="component" value="Unassembled WGS sequence"/>
</dbReference>
<evidence type="ECO:0000256" key="8">
    <source>
        <dbReference type="SAM" id="Phobius"/>
    </source>
</evidence>
<keyword evidence="4" id="KW-1003">Cell membrane</keyword>
<keyword evidence="7 8" id="KW-0472">Membrane</keyword>
<dbReference type="Pfam" id="PF01544">
    <property type="entry name" value="CorA"/>
    <property type="match status" value="1"/>
</dbReference>